<dbReference type="NCBIfam" id="TIGR03684">
    <property type="entry name" value="arCOG00985"/>
    <property type="match status" value="1"/>
</dbReference>
<dbReference type="AlphaFoldDB" id="Q12ZC9"/>
<dbReference type="SMART" id="SM00359">
    <property type="entry name" value="PUA"/>
    <property type="match status" value="1"/>
</dbReference>
<reference evidence="3" key="1">
    <citation type="journal article" date="2009" name="ISME J.">
        <title>The genome sequence of the psychrophilic archaeon, Methanococcoides burtonii: the role of genome evolution in cold adaptation.</title>
        <authorList>
            <person name="Allen M.A."/>
            <person name="Lauro F.M."/>
            <person name="Williams T.J."/>
            <person name="Burg D."/>
            <person name="Siddiqui K.S."/>
            <person name="De Francisci D."/>
            <person name="Chong K.W."/>
            <person name="Pilak O."/>
            <person name="Chew H.H."/>
            <person name="De Maere M.Z."/>
            <person name="Ting L."/>
            <person name="Katrib M."/>
            <person name="Ng C."/>
            <person name="Sowers K.R."/>
            <person name="Galperin M.Y."/>
            <person name="Anderson I.J."/>
            <person name="Ivanova N."/>
            <person name="Dalin E."/>
            <person name="Martinez M."/>
            <person name="Lapidus A."/>
            <person name="Hauser L."/>
            <person name="Land M."/>
            <person name="Thomas T."/>
            <person name="Cavicchioli R."/>
        </authorList>
    </citation>
    <scope>NUCLEOTIDE SEQUENCE [LARGE SCALE GENOMIC DNA]</scope>
    <source>
        <strain evidence="3">DSM 6242 / NBRC 107633 / OCM 468 / ACE-M</strain>
    </source>
</reference>
<sequence>MFKTIRGYNAWLKSCFIIKGDKLKVKSRVQLRKSAKNKLFKSLRSTFGDVIDRISEYKLESAMADDFKIIIVDGKVLFFQMGEVSFPTVRGVLELGLDCNVVTVDAGAVKFVVNGADIMCPGIVKVDDGLNEGDLVIIVEETHGKPLAIGRALVPATEMVGRSGKAIKSIHYVGDELWNLEA</sequence>
<dbReference type="PANTHER" id="PTHR22798">
    <property type="entry name" value="MCT-1 PROTEIN"/>
    <property type="match status" value="1"/>
</dbReference>
<dbReference type="KEGG" id="mbu:Mbur_0187"/>
<dbReference type="CDD" id="cd21154">
    <property type="entry name" value="PUA_MJ1432-like"/>
    <property type="match status" value="1"/>
</dbReference>
<evidence type="ECO:0000313" key="3">
    <source>
        <dbReference type="Proteomes" id="UP000001979"/>
    </source>
</evidence>
<dbReference type="InterPro" id="IPR016437">
    <property type="entry name" value="MCT-1/Tma20"/>
</dbReference>
<dbReference type="GO" id="GO:0001731">
    <property type="term" value="P:formation of translation preinitiation complex"/>
    <property type="evidence" value="ECO:0007669"/>
    <property type="project" value="TreeGrafter"/>
</dbReference>
<keyword evidence="3" id="KW-1185">Reference proteome</keyword>
<dbReference type="Pfam" id="PF01472">
    <property type="entry name" value="PUA"/>
    <property type="match status" value="1"/>
</dbReference>
<dbReference type="InterPro" id="IPR015947">
    <property type="entry name" value="PUA-like_sf"/>
</dbReference>
<dbReference type="GO" id="GO:0003723">
    <property type="term" value="F:RNA binding"/>
    <property type="evidence" value="ECO:0007669"/>
    <property type="project" value="InterPro"/>
</dbReference>
<dbReference type="InterPro" id="IPR022430">
    <property type="entry name" value="CHP03684"/>
</dbReference>
<dbReference type="NCBIfam" id="NF011153">
    <property type="entry name" value="PRK14560.1-4"/>
    <property type="match status" value="1"/>
</dbReference>
<dbReference type="PANTHER" id="PTHR22798:SF0">
    <property type="entry name" value="MALIGNANT T-CELL-AMPLIFIED SEQUENCE 1"/>
    <property type="match status" value="1"/>
</dbReference>
<dbReference type="PIRSF" id="PIRSF005067">
    <property type="entry name" value="Tma_RNA-bind_prd"/>
    <property type="match status" value="1"/>
</dbReference>
<dbReference type="NCBIfam" id="TIGR00451">
    <property type="entry name" value="unchar_dom_2"/>
    <property type="match status" value="1"/>
</dbReference>
<accession>Q12ZC9</accession>
<feature type="domain" description="PUA" evidence="1">
    <location>
        <begin position="100"/>
        <end position="174"/>
    </location>
</feature>
<organism evidence="2 3">
    <name type="scientific">Methanococcoides burtonii (strain DSM 6242 / NBRC 107633 / OCM 468 / ACE-M)</name>
    <dbReference type="NCBI Taxonomy" id="259564"/>
    <lineage>
        <taxon>Archaea</taxon>
        <taxon>Methanobacteriati</taxon>
        <taxon>Methanobacteriota</taxon>
        <taxon>Stenosarchaea group</taxon>
        <taxon>Methanomicrobia</taxon>
        <taxon>Methanosarcinales</taxon>
        <taxon>Methanosarcinaceae</taxon>
        <taxon>Methanococcoides</taxon>
    </lineage>
</organism>
<proteinExistence type="predicted"/>
<evidence type="ECO:0000259" key="1">
    <source>
        <dbReference type="SMART" id="SM00359"/>
    </source>
</evidence>
<name>Q12ZC9_METBU</name>
<dbReference type="Proteomes" id="UP000001979">
    <property type="component" value="Chromosome"/>
</dbReference>
<dbReference type="STRING" id="259564.Mbur_0187"/>
<dbReference type="EMBL" id="CP000300">
    <property type="protein sequence ID" value="ABE51197.1"/>
    <property type="molecule type" value="Genomic_DNA"/>
</dbReference>
<dbReference type="HOGENOM" id="CLU_090468_1_1_2"/>
<dbReference type="InterPro" id="IPR004521">
    <property type="entry name" value="Uncharacterised_CHP00451"/>
</dbReference>
<dbReference type="Gene3D" id="3.10.400.20">
    <property type="match status" value="1"/>
</dbReference>
<gene>
    <name evidence="2" type="ordered locus">Mbur_0187</name>
</gene>
<dbReference type="SUPFAM" id="SSF88697">
    <property type="entry name" value="PUA domain-like"/>
    <property type="match status" value="1"/>
</dbReference>
<evidence type="ECO:0000313" key="2">
    <source>
        <dbReference type="EMBL" id="ABE51197.1"/>
    </source>
</evidence>
<dbReference type="InterPro" id="IPR002478">
    <property type="entry name" value="PUA"/>
</dbReference>
<dbReference type="PROSITE" id="PS50890">
    <property type="entry name" value="PUA"/>
    <property type="match status" value="1"/>
</dbReference>
<protein>
    <submittedName>
        <fullName evidence="2">RNA-binding protein, containing PUA domain</fullName>
    </submittedName>
</protein>